<evidence type="ECO:0000313" key="10">
    <source>
        <dbReference type="EMBL" id="GFP94612.1"/>
    </source>
</evidence>
<dbReference type="AlphaFoldDB" id="A0A830C8U4"/>
<evidence type="ECO:0000256" key="2">
    <source>
        <dbReference type="ARBA" id="ARBA00022614"/>
    </source>
</evidence>
<evidence type="ECO:0000313" key="11">
    <source>
        <dbReference type="Proteomes" id="UP000653305"/>
    </source>
</evidence>
<dbReference type="InterPro" id="IPR055414">
    <property type="entry name" value="LRR_R13L4/SHOC2-like"/>
</dbReference>
<keyword evidence="3" id="KW-0677">Repeat</keyword>
<dbReference type="OrthoDB" id="5279713at2759"/>
<comment type="similarity">
    <text evidence="1">Belongs to the disease resistance NB-LRR family.</text>
</comment>
<dbReference type="InterPro" id="IPR042197">
    <property type="entry name" value="Apaf_helical"/>
</dbReference>
<evidence type="ECO:0000259" key="9">
    <source>
        <dbReference type="Pfam" id="PF23598"/>
    </source>
</evidence>
<dbReference type="Proteomes" id="UP000653305">
    <property type="component" value="Unassembled WGS sequence"/>
</dbReference>
<evidence type="ECO:0000256" key="5">
    <source>
        <dbReference type="ARBA" id="ARBA00022821"/>
    </source>
</evidence>
<comment type="caution">
    <text evidence="10">The sequence shown here is derived from an EMBL/GenBank/DDBJ whole genome shotgun (WGS) entry which is preliminary data.</text>
</comment>
<gene>
    <name evidence="10" type="ORF">PHJA_001605600</name>
</gene>
<dbReference type="GO" id="GO:0006952">
    <property type="term" value="P:defense response"/>
    <property type="evidence" value="ECO:0007669"/>
    <property type="project" value="UniProtKB-KW"/>
</dbReference>
<proteinExistence type="inferred from homology"/>
<evidence type="ECO:0000256" key="4">
    <source>
        <dbReference type="ARBA" id="ARBA00022741"/>
    </source>
</evidence>
<dbReference type="InterPro" id="IPR027417">
    <property type="entry name" value="P-loop_NTPase"/>
</dbReference>
<dbReference type="PANTHER" id="PTHR36766:SF45">
    <property type="entry name" value="NB-ARC DOMAIN-CONTAINING PROTEIN"/>
    <property type="match status" value="1"/>
</dbReference>
<evidence type="ECO:0000259" key="8">
    <source>
        <dbReference type="Pfam" id="PF23559"/>
    </source>
</evidence>
<protein>
    <submittedName>
        <fullName evidence="10">Putative disease resistance protein rga1</fullName>
    </submittedName>
</protein>
<organism evidence="10 11">
    <name type="scientific">Phtheirospermum japonicum</name>
    <dbReference type="NCBI Taxonomy" id="374723"/>
    <lineage>
        <taxon>Eukaryota</taxon>
        <taxon>Viridiplantae</taxon>
        <taxon>Streptophyta</taxon>
        <taxon>Embryophyta</taxon>
        <taxon>Tracheophyta</taxon>
        <taxon>Spermatophyta</taxon>
        <taxon>Magnoliopsida</taxon>
        <taxon>eudicotyledons</taxon>
        <taxon>Gunneridae</taxon>
        <taxon>Pentapetalae</taxon>
        <taxon>asterids</taxon>
        <taxon>lamiids</taxon>
        <taxon>Lamiales</taxon>
        <taxon>Orobanchaceae</taxon>
        <taxon>Orobanchaceae incertae sedis</taxon>
        <taxon>Phtheirospermum</taxon>
    </lineage>
</organism>
<feature type="domain" description="Disease resistance protein winged helix" evidence="8">
    <location>
        <begin position="298"/>
        <end position="345"/>
    </location>
</feature>
<keyword evidence="6" id="KW-0067">ATP-binding</keyword>
<dbReference type="InterPro" id="IPR032675">
    <property type="entry name" value="LRR_dom_sf"/>
</dbReference>
<reference evidence="10" key="1">
    <citation type="submission" date="2020-07" db="EMBL/GenBank/DDBJ databases">
        <title>Ethylene signaling mediates host invasion by parasitic plants.</title>
        <authorList>
            <person name="Yoshida S."/>
        </authorList>
    </citation>
    <scope>NUCLEOTIDE SEQUENCE</scope>
    <source>
        <strain evidence="10">Okayama</strain>
    </source>
</reference>
<dbReference type="InterPro" id="IPR058922">
    <property type="entry name" value="WHD_DRP"/>
</dbReference>
<evidence type="ECO:0000256" key="6">
    <source>
        <dbReference type="ARBA" id="ARBA00022840"/>
    </source>
</evidence>
<dbReference type="Gene3D" id="3.80.10.10">
    <property type="entry name" value="Ribonuclease Inhibitor"/>
    <property type="match status" value="2"/>
</dbReference>
<keyword evidence="2" id="KW-0433">Leucine-rich repeat</keyword>
<evidence type="ECO:0000259" key="7">
    <source>
        <dbReference type="Pfam" id="PF00931"/>
    </source>
</evidence>
<evidence type="ECO:0000256" key="3">
    <source>
        <dbReference type="ARBA" id="ARBA00022737"/>
    </source>
</evidence>
<dbReference type="Pfam" id="PF23559">
    <property type="entry name" value="WHD_DRP"/>
    <property type="match status" value="1"/>
</dbReference>
<dbReference type="Pfam" id="PF00931">
    <property type="entry name" value="NB-ARC"/>
    <property type="match status" value="1"/>
</dbReference>
<dbReference type="Gene3D" id="3.40.50.300">
    <property type="entry name" value="P-loop containing nucleotide triphosphate hydrolases"/>
    <property type="match status" value="1"/>
</dbReference>
<dbReference type="SUPFAM" id="SSF52058">
    <property type="entry name" value="L domain-like"/>
    <property type="match status" value="1"/>
</dbReference>
<dbReference type="EMBL" id="BMAC01000358">
    <property type="protein sequence ID" value="GFP94612.1"/>
    <property type="molecule type" value="Genomic_DNA"/>
</dbReference>
<keyword evidence="4" id="KW-0547">Nucleotide-binding</keyword>
<keyword evidence="5" id="KW-0611">Plant defense</keyword>
<dbReference type="FunFam" id="3.40.50.300:FF:001091">
    <property type="entry name" value="Probable disease resistance protein At1g61300"/>
    <property type="match status" value="1"/>
</dbReference>
<evidence type="ECO:0000256" key="1">
    <source>
        <dbReference type="ARBA" id="ARBA00008894"/>
    </source>
</evidence>
<keyword evidence="11" id="KW-1185">Reference proteome</keyword>
<dbReference type="InterPro" id="IPR002182">
    <property type="entry name" value="NB-ARC"/>
</dbReference>
<feature type="domain" description="Disease resistance R13L4/SHOC-2-like LRR" evidence="9">
    <location>
        <begin position="452"/>
        <end position="720"/>
    </location>
</feature>
<dbReference type="GO" id="GO:0043531">
    <property type="term" value="F:ADP binding"/>
    <property type="evidence" value="ECO:0007669"/>
    <property type="project" value="InterPro"/>
</dbReference>
<feature type="domain" description="NB-ARC" evidence="7">
    <location>
        <begin position="69"/>
        <end position="225"/>
    </location>
</feature>
<accession>A0A830C8U4</accession>
<dbReference type="GO" id="GO:0005524">
    <property type="term" value="F:ATP binding"/>
    <property type="evidence" value="ECO:0007669"/>
    <property type="project" value="UniProtKB-KW"/>
</dbReference>
<dbReference type="Pfam" id="PF23598">
    <property type="entry name" value="LRR_14"/>
    <property type="match status" value="1"/>
</dbReference>
<dbReference type="PRINTS" id="PR00364">
    <property type="entry name" value="DISEASERSIST"/>
</dbReference>
<dbReference type="PANTHER" id="PTHR36766">
    <property type="entry name" value="PLANT BROAD-SPECTRUM MILDEW RESISTANCE PROTEIN RPW8"/>
    <property type="match status" value="1"/>
</dbReference>
<name>A0A830C8U4_9LAMI</name>
<dbReference type="Gene3D" id="1.10.8.430">
    <property type="entry name" value="Helical domain of apoptotic protease-activating factors"/>
    <property type="match status" value="1"/>
</dbReference>
<dbReference type="SUPFAM" id="SSF52540">
    <property type="entry name" value="P-loop containing nucleoside triphosphate hydrolases"/>
    <property type="match status" value="1"/>
</dbReference>
<sequence>MKIESVKAKLDGILEDKNKYGLEASSPPPTDDPSSRRVQSTSFVDMAEVQGRDIDRDVVASKILTATGDHQPMEIVSIVGVGGVGKTTLAQSVFNDDRVNDCFELKIWICVSDPFDEVGIAKKIVEGVTGKSPDSTQLQVLQQSIIKCISGKKFLLVLDDVWTEDRAKWEPLKIALKSCGMGSKVLVTTRNEKVAEMLDTLENEIHRLGVLSDEACWLLLQRIALYGRSEEDCAKYKDIGMQIVGKCRGLPLAAKTLGGLLRRKNNLEEWENVLNSETWELKEVIEVELFPHLLIGSDGGNMEPKGRQYFDNLAMRSLFQDFEKDENDGKQIMSFKLHDIVHDFAQYLRNNGVETKTGCQVCSLQLVSQVKEYRSCLNWNTDSPVCDCLVSLRVLNLKGSGIPKGIEKFIHLRWLDLSHNRNNFEGLETICSKLYNLQTLFLQYCDLQEIPKEIGNLINLRHFDLSHNESLKELPESICDFRKLQTLNIECCDSISSLPQRIHDLKNLKHLHNCITDSIKQFPQGLSHLTCLCTLSEFRVGKNVGRLGWLKNLNRLSGSLKLRITLNGGLENTDVEDAREGELRNKEDLQELYISFDAEMGEVEDRMRVDVIDALQPHPNLKKLSISCFKGSRLPDWIALPNNQVKYIRLHELKHLSSLPPLGILPCLEEIEIDRIREMRFVGRKFLGMTTTTESGHTDSITDAYFPKLKKLKLECCSKWEEWEDITDQQEDEKVSFMPHLTSLSIKKCDRLAALPHRLLRKAAALEKLDISGSTQLKQHYGDKEGSSWKSISNINPRIQLTMSD</sequence>